<organism evidence="7">
    <name type="scientific">Cyprideis torosa</name>
    <dbReference type="NCBI Taxonomy" id="163714"/>
    <lineage>
        <taxon>Eukaryota</taxon>
        <taxon>Metazoa</taxon>
        <taxon>Ecdysozoa</taxon>
        <taxon>Arthropoda</taxon>
        <taxon>Crustacea</taxon>
        <taxon>Oligostraca</taxon>
        <taxon>Ostracoda</taxon>
        <taxon>Podocopa</taxon>
        <taxon>Podocopida</taxon>
        <taxon>Cytherocopina</taxon>
        <taxon>Cytheroidea</taxon>
        <taxon>Cytherideidae</taxon>
        <taxon>Cyprideis</taxon>
    </lineage>
</organism>
<dbReference type="PRINTS" id="PR00742">
    <property type="entry name" value="GLHYDRLASE35"/>
</dbReference>
<evidence type="ECO:0000256" key="4">
    <source>
        <dbReference type="RuleBase" id="RU003679"/>
    </source>
</evidence>
<dbReference type="SUPFAM" id="SSF49785">
    <property type="entry name" value="Galactose-binding domain-like"/>
    <property type="match status" value="1"/>
</dbReference>
<dbReference type="PANTHER" id="PTHR23421">
    <property type="entry name" value="BETA-GALACTOSIDASE RELATED"/>
    <property type="match status" value="1"/>
</dbReference>
<dbReference type="InterPro" id="IPR008979">
    <property type="entry name" value="Galactose-bd-like_sf"/>
</dbReference>
<dbReference type="Gene3D" id="2.60.120.260">
    <property type="entry name" value="Galactose-binding domain-like"/>
    <property type="match status" value="1"/>
</dbReference>
<dbReference type="Gene3D" id="3.20.20.80">
    <property type="entry name" value="Glycosidases"/>
    <property type="match status" value="2"/>
</dbReference>
<protein>
    <recommendedName>
        <fullName evidence="8">Beta-galactosidase</fullName>
    </recommendedName>
</protein>
<gene>
    <name evidence="7" type="ORF">CTOB1V02_LOCUS3414</name>
</gene>
<evidence type="ECO:0000259" key="6">
    <source>
        <dbReference type="Pfam" id="PF21467"/>
    </source>
</evidence>
<keyword evidence="2" id="KW-0378">Hydrolase</keyword>
<dbReference type="InterPro" id="IPR026283">
    <property type="entry name" value="B-gal_1-like"/>
</dbReference>
<proteinExistence type="inferred from homology"/>
<comment type="similarity">
    <text evidence="1 4">Belongs to the glycosyl hydrolase 35 family.</text>
</comment>
<accession>A0A7R8W5U3</accession>
<dbReference type="InterPro" id="IPR048913">
    <property type="entry name" value="BetaGal_gal-bd"/>
</dbReference>
<dbReference type="OrthoDB" id="1657402at2759"/>
<evidence type="ECO:0000256" key="2">
    <source>
        <dbReference type="ARBA" id="ARBA00022801"/>
    </source>
</evidence>
<dbReference type="GO" id="GO:0005975">
    <property type="term" value="P:carbohydrate metabolic process"/>
    <property type="evidence" value="ECO:0007669"/>
    <property type="project" value="InterPro"/>
</dbReference>
<evidence type="ECO:0000313" key="7">
    <source>
        <dbReference type="EMBL" id="CAD7225474.1"/>
    </source>
</evidence>
<evidence type="ECO:0000256" key="3">
    <source>
        <dbReference type="ARBA" id="ARBA00023295"/>
    </source>
</evidence>
<evidence type="ECO:0008006" key="8">
    <source>
        <dbReference type="Google" id="ProtNLM"/>
    </source>
</evidence>
<keyword evidence="3" id="KW-0326">Glycosidase</keyword>
<evidence type="ECO:0000256" key="1">
    <source>
        <dbReference type="ARBA" id="ARBA00009809"/>
    </source>
</evidence>
<dbReference type="InterPro" id="IPR017853">
    <property type="entry name" value="GH"/>
</dbReference>
<sequence length="621" mass="71005">MHWILVALSALTLCTKAEAGSLFEYYVGEGISSSLSADEGTTLMLNGKPIQLFSGAFHYYRTHPDYWRDRMRKMKACGLNAVETYVPWNLHEPEEGVFDFGQGNRDMSEFLDLDAFLSMAKEEDLFVIIRPGPYICTEWDFGGLPSYLLKDPNMEVRSTYPAYLNRVDAYFAALLPILNKYQWPREGTEPQPIIVAQVNTARSNKQVENEFGHFGVVDRPYLEHVWNTMRNGGLDNVLYVTSDDTGNAYNGAIFPEVLMTANFYNSPEQNMEALQQLQPGKPLWVMEYWNGWFDHWMTGRHETRPTDVLMTANFYNSPEQNMEALQQLQPGKPLWVMEYWNGWFDHWMTGRHETRPTDDYDGLLNEYGNYTEKYEALCALVQDANEMGVNPSLPVPDRPVPLPTKDYGRVEVDAAMTLDTFMTENNLPGYSTDFPVFMEYLSNYLGPNGQDYGFINYRLENVVLEAGYHTIEIEGRIKDVLYLLVNGVQVNSRAESVFDLLKPGFWVVEQSILEWNPDISICTSSISPCLYHATLTIEGEPVDTFLEPYPDGIDESAWMEGMAFVNGFNLGRYWRVGPTRRLYVPAPFLRQGDNDIILFETGVGGSEIAFKAEHCLQLNQC</sequence>
<dbReference type="InterPro" id="IPR031330">
    <property type="entry name" value="Gly_Hdrlase_35_cat"/>
</dbReference>
<dbReference type="InterPro" id="IPR001944">
    <property type="entry name" value="Glycoside_Hdrlase_35"/>
</dbReference>
<dbReference type="EMBL" id="OB660581">
    <property type="protein sequence ID" value="CAD7225474.1"/>
    <property type="molecule type" value="Genomic_DNA"/>
</dbReference>
<name>A0A7R8W5U3_9CRUS</name>
<dbReference type="PIRSF" id="PIRSF006336">
    <property type="entry name" value="B-gal"/>
    <property type="match status" value="1"/>
</dbReference>
<dbReference type="GO" id="GO:0004565">
    <property type="term" value="F:beta-galactosidase activity"/>
    <property type="evidence" value="ECO:0007669"/>
    <property type="project" value="InterPro"/>
</dbReference>
<dbReference type="AlphaFoldDB" id="A0A7R8W5U3"/>
<reference evidence="7" key="1">
    <citation type="submission" date="2020-11" db="EMBL/GenBank/DDBJ databases">
        <authorList>
            <person name="Tran Van P."/>
        </authorList>
    </citation>
    <scope>NUCLEOTIDE SEQUENCE</scope>
</reference>
<dbReference type="Pfam" id="PF21467">
    <property type="entry name" value="BetaGal_gal-bd"/>
    <property type="match status" value="1"/>
</dbReference>
<feature type="domain" description="Glycoside hydrolase 35 catalytic" evidence="5">
    <location>
        <begin position="43"/>
        <end position="304"/>
    </location>
</feature>
<dbReference type="Pfam" id="PF01301">
    <property type="entry name" value="Glyco_hydro_35"/>
    <property type="match status" value="1"/>
</dbReference>
<feature type="domain" description="Beta-galactosidase galactose-binding" evidence="6">
    <location>
        <begin position="528"/>
        <end position="594"/>
    </location>
</feature>
<dbReference type="SUPFAM" id="SSF51445">
    <property type="entry name" value="(Trans)glycosidases"/>
    <property type="match status" value="2"/>
</dbReference>
<evidence type="ECO:0000259" key="5">
    <source>
        <dbReference type="Pfam" id="PF01301"/>
    </source>
</evidence>